<evidence type="ECO:0000256" key="5">
    <source>
        <dbReference type="ARBA" id="ARBA00022729"/>
    </source>
</evidence>
<keyword evidence="14" id="KW-1185">Reference proteome</keyword>
<feature type="binding site" description="axial binding residue" evidence="10">
    <location>
        <position position="314"/>
    </location>
    <ligand>
        <name>heme c</name>
        <dbReference type="ChEBI" id="CHEBI:61717"/>
        <label>3</label>
    </ligand>
    <ligandPart>
        <name>Fe</name>
        <dbReference type="ChEBI" id="CHEBI:18248"/>
    </ligandPart>
</feature>
<name>A0A4R3Z7J2_9GAMM</name>
<feature type="domain" description="Cytochrome c" evidence="12">
    <location>
        <begin position="28"/>
        <end position="131"/>
    </location>
</feature>
<dbReference type="EMBL" id="SMCR01000001">
    <property type="protein sequence ID" value="TCW00181.1"/>
    <property type="molecule type" value="Genomic_DNA"/>
</dbReference>
<dbReference type="PANTHER" id="PTHR35008">
    <property type="entry name" value="BLL4482 PROTEIN-RELATED"/>
    <property type="match status" value="1"/>
</dbReference>
<evidence type="ECO:0000256" key="10">
    <source>
        <dbReference type="PIRSR" id="PIRSR000018-51"/>
    </source>
</evidence>
<dbReference type="Proteomes" id="UP000295719">
    <property type="component" value="Unassembled WGS sequence"/>
</dbReference>
<evidence type="ECO:0000313" key="13">
    <source>
        <dbReference type="EMBL" id="TCW00181.1"/>
    </source>
</evidence>
<evidence type="ECO:0000256" key="6">
    <source>
        <dbReference type="ARBA" id="ARBA00022737"/>
    </source>
</evidence>
<comment type="caution">
    <text evidence="13">The sequence shown here is derived from an EMBL/GenBank/DDBJ whole genome shotgun (WGS) entry which is preliminary data.</text>
</comment>
<dbReference type="PROSITE" id="PS51007">
    <property type="entry name" value="CYTC"/>
    <property type="match status" value="3"/>
</dbReference>
<accession>A0A4R3Z7J2</accession>
<dbReference type="PANTHER" id="PTHR35008:SF8">
    <property type="entry name" value="ALCOHOL DEHYDROGENASE CYTOCHROME C SUBUNIT"/>
    <property type="match status" value="1"/>
</dbReference>
<evidence type="ECO:0000256" key="4">
    <source>
        <dbReference type="ARBA" id="ARBA00022723"/>
    </source>
</evidence>
<dbReference type="GO" id="GO:0016614">
    <property type="term" value="F:oxidoreductase activity, acting on CH-OH group of donors"/>
    <property type="evidence" value="ECO:0007669"/>
    <property type="project" value="InterPro"/>
</dbReference>
<evidence type="ECO:0000256" key="11">
    <source>
        <dbReference type="SAM" id="SignalP"/>
    </source>
</evidence>
<comment type="subcellular location">
    <subcellularLocation>
        <location evidence="1">Cell membrane</location>
    </subcellularLocation>
</comment>
<feature type="binding site" description="covalent" evidence="9">
    <location>
        <position position="45"/>
    </location>
    <ligand>
        <name>heme c</name>
        <dbReference type="ChEBI" id="CHEBI:61717"/>
        <label>1</label>
    </ligand>
</feature>
<keyword evidence="8" id="KW-0472">Membrane</keyword>
<reference evidence="13 14" key="1">
    <citation type="submission" date="2019-03" db="EMBL/GenBank/DDBJ databases">
        <title>Genomic Encyclopedia of Type Strains, Phase IV (KMG-IV): sequencing the most valuable type-strain genomes for metagenomic binning, comparative biology and taxonomic classification.</title>
        <authorList>
            <person name="Goeker M."/>
        </authorList>
    </citation>
    <scope>NUCLEOTIDE SEQUENCE [LARGE SCALE GENOMIC DNA]</scope>
    <source>
        <strain evidence="13 14">DSM 19580</strain>
    </source>
</reference>
<dbReference type="OrthoDB" id="9811281at2"/>
<feature type="chain" id="PRO_5020607176" evidence="11">
    <location>
        <begin position="24"/>
        <end position="408"/>
    </location>
</feature>
<keyword evidence="5 11" id="KW-0732">Signal</keyword>
<dbReference type="Pfam" id="PF00034">
    <property type="entry name" value="Cytochrom_C"/>
    <property type="match status" value="1"/>
</dbReference>
<dbReference type="AlphaFoldDB" id="A0A4R3Z7J2"/>
<dbReference type="InterPro" id="IPR051459">
    <property type="entry name" value="Cytochrome_c-type_DH"/>
</dbReference>
<keyword evidence="6" id="KW-0677">Repeat</keyword>
<gene>
    <name evidence="13" type="ORF">EDC52_101528</name>
</gene>
<keyword evidence="3 9" id="KW-0349">Heme</keyword>
<dbReference type="PIRSF" id="PIRSF000018">
    <property type="entry name" value="Mb_ADH_cyt_c"/>
    <property type="match status" value="1"/>
</dbReference>
<feature type="binding site" description="covalent" evidence="9">
    <location>
        <position position="42"/>
    </location>
    <ligand>
        <name>heme c</name>
        <dbReference type="ChEBI" id="CHEBI:61717"/>
        <label>1</label>
    </ligand>
</feature>
<evidence type="ECO:0000256" key="9">
    <source>
        <dbReference type="PIRSR" id="PIRSR000018-50"/>
    </source>
</evidence>
<feature type="binding site" description="axial binding residue" evidence="10">
    <location>
        <position position="46"/>
    </location>
    <ligand>
        <name>heme c</name>
        <dbReference type="ChEBI" id="CHEBI:61717"/>
        <label>1</label>
    </ligand>
    <ligandPart>
        <name>Fe</name>
        <dbReference type="ChEBI" id="CHEBI:18248"/>
    </ligandPart>
</feature>
<keyword evidence="4 10" id="KW-0479">Metal-binding</keyword>
<dbReference type="InterPro" id="IPR036909">
    <property type="entry name" value="Cyt_c-like_dom_sf"/>
</dbReference>
<feature type="domain" description="Cytochrome c" evidence="12">
    <location>
        <begin position="297"/>
        <end position="387"/>
    </location>
</feature>
<evidence type="ECO:0000259" key="12">
    <source>
        <dbReference type="PROSITE" id="PS51007"/>
    </source>
</evidence>
<dbReference type="Gene3D" id="1.10.760.10">
    <property type="entry name" value="Cytochrome c-like domain"/>
    <property type="match status" value="2"/>
</dbReference>
<keyword evidence="7 10" id="KW-0408">Iron</keyword>
<dbReference type="GO" id="GO:0009055">
    <property type="term" value="F:electron transfer activity"/>
    <property type="evidence" value="ECO:0007669"/>
    <property type="project" value="InterPro"/>
</dbReference>
<feature type="domain" description="Cytochrome c" evidence="12">
    <location>
        <begin position="173"/>
        <end position="281"/>
    </location>
</feature>
<feature type="binding site" description="covalent" evidence="9">
    <location>
        <position position="191"/>
    </location>
    <ligand>
        <name>heme c</name>
        <dbReference type="ChEBI" id="CHEBI:61717"/>
        <label>2</label>
    </ligand>
</feature>
<dbReference type="InterPro" id="IPR009056">
    <property type="entry name" value="Cyt_c-like_dom"/>
</dbReference>
<dbReference type="SUPFAM" id="SSF46626">
    <property type="entry name" value="Cytochrome c"/>
    <property type="match status" value="3"/>
</dbReference>
<evidence type="ECO:0000256" key="7">
    <source>
        <dbReference type="ARBA" id="ARBA00023004"/>
    </source>
</evidence>
<evidence type="ECO:0000313" key="14">
    <source>
        <dbReference type="Proteomes" id="UP000295719"/>
    </source>
</evidence>
<proteinExistence type="predicted"/>
<feature type="binding site" description="covalent" evidence="9">
    <location>
        <position position="310"/>
    </location>
    <ligand>
        <name>heme c</name>
        <dbReference type="ChEBI" id="CHEBI:61717"/>
        <label>3</label>
    </ligand>
</feature>
<dbReference type="GO" id="GO:0020037">
    <property type="term" value="F:heme binding"/>
    <property type="evidence" value="ECO:0007669"/>
    <property type="project" value="InterPro"/>
</dbReference>
<dbReference type="GO" id="GO:0005506">
    <property type="term" value="F:iron ion binding"/>
    <property type="evidence" value="ECO:0007669"/>
    <property type="project" value="InterPro"/>
</dbReference>
<evidence type="ECO:0000256" key="3">
    <source>
        <dbReference type="ARBA" id="ARBA00022617"/>
    </source>
</evidence>
<comment type="cofactor">
    <cofactor evidence="9">
        <name>heme c</name>
        <dbReference type="ChEBI" id="CHEBI:61717"/>
    </cofactor>
    <text evidence="9">Binds 3 heme c groups covalently per subunit.</text>
</comment>
<feature type="binding site" description="covalent" evidence="9">
    <location>
        <position position="188"/>
    </location>
    <ligand>
        <name>heme c</name>
        <dbReference type="ChEBI" id="CHEBI:61717"/>
        <label>2</label>
    </ligand>
</feature>
<evidence type="ECO:0000256" key="8">
    <source>
        <dbReference type="ARBA" id="ARBA00023136"/>
    </source>
</evidence>
<feature type="binding site" description="covalent" evidence="9">
    <location>
        <position position="313"/>
    </location>
    <ligand>
        <name>heme c</name>
        <dbReference type="ChEBI" id="CHEBI:61717"/>
        <label>3</label>
    </ligand>
</feature>
<protein>
    <submittedName>
        <fullName evidence="13">Mono/diheme cytochrome c family protein</fullName>
    </submittedName>
</protein>
<evidence type="ECO:0000256" key="1">
    <source>
        <dbReference type="ARBA" id="ARBA00004236"/>
    </source>
</evidence>
<organism evidence="13 14">
    <name type="scientific">Biostraticola tofi</name>
    <dbReference type="NCBI Taxonomy" id="466109"/>
    <lineage>
        <taxon>Bacteria</taxon>
        <taxon>Pseudomonadati</taxon>
        <taxon>Pseudomonadota</taxon>
        <taxon>Gammaproteobacteria</taxon>
        <taxon>Enterobacterales</taxon>
        <taxon>Bruguierivoracaceae</taxon>
        <taxon>Biostraticola</taxon>
    </lineage>
</organism>
<evidence type="ECO:0000256" key="2">
    <source>
        <dbReference type="ARBA" id="ARBA00022475"/>
    </source>
</evidence>
<feature type="signal peptide" evidence="11">
    <location>
        <begin position="1"/>
        <end position="23"/>
    </location>
</feature>
<dbReference type="RefSeq" id="WP_131863708.1">
    <property type="nucleotide sequence ID" value="NZ_SMCR01000001.1"/>
</dbReference>
<feature type="binding site" description="axial binding residue" evidence="10">
    <location>
        <position position="192"/>
    </location>
    <ligand>
        <name>heme c</name>
        <dbReference type="ChEBI" id="CHEBI:61717"/>
        <label>2</label>
    </ligand>
    <ligandPart>
        <name>Fe</name>
        <dbReference type="ChEBI" id="CHEBI:18248"/>
    </ligandPart>
</feature>
<dbReference type="GO" id="GO:0005886">
    <property type="term" value="C:plasma membrane"/>
    <property type="evidence" value="ECO:0007669"/>
    <property type="project" value="UniProtKB-SubCell"/>
</dbReference>
<sequence>MNKLTSLSLGLVALAAGAGHALAQPEYDQVEKGRYLAVVGDCTACHSTAPDKPFSGGFRIDTPFGALLGANITPDKETGIGNWTFDDFQRAMSEGIGHGGKRLYGAMPFTAYTKMTREDNQALWAYLQTLQPIHNPVETNQLPFPFNIRLSLIGWNWLNFNQGAFTPNLQKSAQWNRGAYLVEGPGHCGTCHTPKNLTGGDKEGQFLAGGQLGAWWAPDITANEHTGIGKWTEEDLIAYLRTGVNHYDIASGPMAEEVEHSSQHWKAEDLQAVAVYLKDSGHRSDTKAPQPLAVDDPRMVTGKAIYFDRCSACHNSSGSGEKNIFPRLADNPLIRASQPTSLINVVLAGSRGGSTDARPTGPAMPSFAWNLDDQQVANVLTYIRNSWGNAAAPVDPGDVKALRQALKP</sequence>
<dbReference type="InterPro" id="IPR014353">
    <property type="entry name" value="Membr-bd_ADH_cyt_c"/>
</dbReference>
<keyword evidence="2" id="KW-1003">Cell membrane</keyword>